<feature type="region of interest" description="Disordered" evidence="1">
    <location>
        <begin position="67"/>
        <end position="128"/>
    </location>
</feature>
<dbReference type="EMBL" id="JAZHXI010000008">
    <property type="protein sequence ID" value="KAL2068903.1"/>
    <property type="molecule type" value="Genomic_DNA"/>
</dbReference>
<feature type="region of interest" description="Disordered" evidence="1">
    <location>
        <begin position="211"/>
        <end position="233"/>
    </location>
</feature>
<gene>
    <name evidence="3" type="ORF">VTL71DRAFT_15241</name>
</gene>
<evidence type="ECO:0000256" key="2">
    <source>
        <dbReference type="SAM" id="Phobius"/>
    </source>
</evidence>
<feature type="transmembrane region" description="Helical" evidence="2">
    <location>
        <begin position="885"/>
        <end position="903"/>
    </location>
</feature>
<keyword evidence="2" id="KW-1133">Transmembrane helix</keyword>
<feature type="transmembrane region" description="Helical" evidence="2">
    <location>
        <begin position="843"/>
        <end position="865"/>
    </location>
</feature>
<dbReference type="Proteomes" id="UP001595075">
    <property type="component" value="Unassembled WGS sequence"/>
</dbReference>
<accession>A0ABR4CI76</accession>
<evidence type="ECO:0000313" key="3">
    <source>
        <dbReference type="EMBL" id="KAL2068903.1"/>
    </source>
</evidence>
<reference evidence="3 4" key="1">
    <citation type="journal article" date="2024" name="Commun. Biol.">
        <title>Comparative genomic analysis of thermophilic fungi reveals convergent evolutionary adaptations and gene losses.</title>
        <authorList>
            <person name="Steindorff A.S."/>
            <person name="Aguilar-Pontes M.V."/>
            <person name="Robinson A.J."/>
            <person name="Andreopoulos B."/>
            <person name="LaButti K."/>
            <person name="Kuo A."/>
            <person name="Mondo S."/>
            <person name="Riley R."/>
            <person name="Otillar R."/>
            <person name="Haridas S."/>
            <person name="Lipzen A."/>
            <person name="Grimwood J."/>
            <person name="Schmutz J."/>
            <person name="Clum A."/>
            <person name="Reid I.D."/>
            <person name="Moisan M.C."/>
            <person name="Butler G."/>
            <person name="Nguyen T.T.M."/>
            <person name="Dewar K."/>
            <person name="Conant G."/>
            <person name="Drula E."/>
            <person name="Henrissat B."/>
            <person name="Hansel C."/>
            <person name="Singer S."/>
            <person name="Hutchinson M.I."/>
            <person name="de Vries R.P."/>
            <person name="Natvig D.O."/>
            <person name="Powell A.J."/>
            <person name="Tsang A."/>
            <person name="Grigoriev I.V."/>
        </authorList>
    </citation>
    <scope>NUCLEOTIDE SEQUENCE [LARGE SCALE GENOMIC DNA]</scope>
    <source>
        <strain evidence="3 4">CBS 494.80</strain>
    </source>
</reference>
<protein>
    <submittedName>
        <fullName evidence="3">Uncharacterized protein</fullName>
    </submittedName>
</protein>
<evidence type="ECO:0000256" key="1">
    <source>
        <dbReference type="SAM" id="MobiDB-lite"/>
    </source>
</evidence>
<feature type="transmembrane region" description="Helical" evidence="2">
    <location>
        <begin position="808"/>
        <end position="831"/>
    </location>
</feature>
<keyword evidence="4" id="KW-1185">Reference proteome</keyword>
<feature type="compositionally biased region" description="Pro residues" evidence="1">
    <location>
        <begin position="75"/>
        <end position="84"/>
    </location>
</feature>
<evidence type="ECO:0000313" key="4">
    <source>
        <dbReference type="Proteomes" id="UP001595075"/>
    </source>
</evidence>
<feature type="compositionally biased region" description="Pro residues" evidence="1">
    <location>
        <begin position="218"/>
        <end position="227"/>
    </location>
</feature>
<keyword evidence="2" id="KW-0472">Membrane</keyword>
<name>A0ABR4CI76_9HELO</name>
<sequence length="935" mass="102654">MATSTAYRGTELTSQDLAVSRATKTADIISSLSDPIAQNIPQDRRSLDRLLAYCRRHLGKVRGVAQKQNGNILPIPTPQPPTTTDPPHRATLRAQVHASIQERSPDISHSTDPSATVPDSNQNGLDEDLETDTFPRGSLITPGAHTSEAGILAAETLPATSEAPEETEHDILPSISETVIAPAIGLGHGPHRIAPNATPSGIISSETTINRPLQDSARPPPPPPPLPEITFEPLSGPATGSGFKTNWKRLPRFRFFGDNVFLATSLAPDEEHLRQWRDVWQPTLLHKVDTLSIDEADIFVFDLKMVGSSPKADTLKPTILAICSNTVMQKLKHGLEEIVKEITPKEVDFLVIGRDITLASPGAVQKRRPGSKIDLEVYFMRDMLEGGRETNAYKAQVYLQNHVNGSHASTVGGYILVGTSLFALTTGHSLFSSSKKPLSGTRKPEENVVSLPFKGNLESYSWSLKGGKWGEKNSQERSFDASLIPTDWALVSLSPSSDPSFDSPIDLIKSLLKAKQFVPRPAATVFKAIEKLADVVDGDSGSWVVSQSDNELCGYIFARVVGLEWAYMLPICTIIEDIRRVAPRENNDLVAEVTLFSVAEMERAMVDRKKHLSGKPEEAQPSNVSVPTEYAIIAEMRAEIEKNYHGSSEVMTQAARALPMSTELDTYSYSSNRNPGDTNISIPLSDSLVQVNNPTNVSSFGLPVRSQGDQGQIHNAAFTTRDGVTQWHSDMEASWIPQFAESTPSIVPFDKSLDDEQDIEPGSIPNDGRSFTNRGQNRIQRFITSISAVFKRSFPRTYRHYRKYASNYILFTLLVNDCVFFAGLGTYAWLVVYCGQAVTQIRLVVIGIIFGFIALILVLLIGNRISHTLEKYALVRNLWGGERGFLWHTLYVACGSFVVDFGISRSSGGCFGYHGAIVVNPSKHTSRKRSGSLIH</sequence>
<comment type="caution">
    <text evidence="3">The sequence shown here is derived from an EMBL/GenBank/DDBJ whole genome shotgun (WGS) entry which is preliminary data.</text>
</comment>
<proteinExistence type="predicted"/>
<organism evidence="3 4">
    <name type="scientific">Oculimacula yallundae</name>
    <dbReference type="NCBI Taxonomy" id="86028"/>
    <lineage>
        <taxon>Eukaryota</taxon>
        <taxon>Fungi</taxon>
        <taxon>Dikarya</taxon>
        <taxon>Ascomycota</taxon>
        <taxon>Pezizomycotina</taxon>
        <taxon>Leotiomycetes</taxon>
        <taxon>Helotiales</taxon>
        <taxon>Ploettnerulaceae</taxon>
        <taxon>Oculimacula</taxon>
    </lineage>
</organism>
<feature type="compositionally biased region" description="Polar residues" evidence="1">
    <location>
        <begin position="107"/>
        <end position="124"/>
    </location>
</feature>
<keyword evidence="2" id="KW-0812">Transmembrane</keyword>